<evidence type="ECO:0000256" key="4">
    <source>
        <dbReference type="ARBA" id="ARBA00005975"/>
    </source>
</evidence>
<keyword evidence="8" id="KW-0812">Transmembrane</keyword>
<evidence type="ECO:0000256" key="5">
    <source>
        <dbReference type="ARBA" id="ARBA00022723"/>
    </source>
</evidence>
<keyword evidence="8" id="KW-1133">Transmembrane helix</keyword>
<organism evidence="10 11">
    <name type="scientific">Parnassius mnemosyne</name>
    <name type="common">clouded apollo</name>
    <dbReference type="NCBI Taxonomy" id="213953"/>
    <lineage>
        <taxon>Eukaryota</taxon>
        <taxon>Metazoa</taxon>
        <taxon>Ecdysozoa</taxon>
        <taxon>Arthropoda</taxon>
        <taxon>Hexapoda</taxon>
        <taxon>Insecta</taxon>
        <taxon>Pterygota</taxon>
        <taxon>Neoptera</taxon>
        <taxon>Endopterygota</taxon>
        <taxon>Lepidoptera</taxon>
        <taxon>Glossata</taxon>
        <taxon>Ditrysia</taxon>
        <taxon>Papilionoidea</taxon>
        <taxon>Papilionidae</taxon>
        <taxon>Parnassiinae</taxon>
        <taxon>Parnassini</taxon>
        <taxon>Parnassius</taxon>
        <taxon>Driopa</taxon>
    </lineage>
</organism>
<protein>
    <recommendedName>
        <fullName evidence="9">LITAF domain-containing protein</fullName>
    </recommendedName>
</protein>
<dbReference type="PANTHER" id="PTHR23292:SF6">
    <property type="entry name" value="FI16602P1-RELATED"/>
    <property type="match status" value="1"/>
</dbReference>
<evidence type="ECO:0000256" key="8">
    <source>
        <dbReference type="SAM" id="Phobius"/>
    </source>
</evidence>
<evidence type="ECO:0000313" key="10">
    <source>
        <dbReference type="EMBL" id="CAK1599763.1"/>
    </source>
</evidence>
<dbReference type="EMBL" id="CAVLGL010000115">
    <property type="protein sequence ID" value="CAK1599763.1"/>
    <property type="molecule type" value="Genomic_DNA"/>
</dbReference>
<sequence>MSIHSSISIPNILNNEHFILDFSRLLLYYFLKVFFFIMDSNAYQQISQSNNDVCIEMDLLRVGSEPVGMRCPYCNEDVMTEAVYKNTTVTHLVSIFLGALFWWLCCCLLPYFVRRWKNVEHYCPKCQKFLGVYTRRTIF</sequence>
<dbReference type="PANTHER" id="PTHR23292">
    <property type="entry name" value="LIPOPOLYSACCHARIDE-INDUCED TUMOR NECROSIS FACTOR-ALPHA FACTOR"/>
    <property type="match status" value="1"/>
</dbReference>
<comment type="subcellular location">
    <subcellularLocation>
        <location evidence="2">Endosome membrane</location>
        <topology evidence="2">Peripheral membrane protein</topology>
    </subcellularLocation>
    <subcellularLocation>
        <location evidence="1">Late endosome membrane</location>
    </subcellularLocation>
    <subcellularLocation>
        <location evidence="3">Lysosome membrane</location>
        <topology evidence="3">Peripheral membrane protein</topology>
        <orientation evidence="3">Cytoplasmic side</orientation>
    </subcellularLocation>
</comment>
<proteinExistence type="inferred from homology"/>
<comment type="similarity">
    <text evidence="4">Belongs to the CDIP1/LITAF family.</text>
</comment>
<feature type="transmembrane region" description="Helical" evidence="8">
    <location>
        <begin position="25"/>
        <end position="43"/>
    </location>
</feature>
<dbReference type="AlphaFoldDB" id="A0AAV1LXI3"/>
<keyword evidence="11" id="KW-1185">Reference proteome</keyword>
<comment type="caution">
    <text evidence="10">The sequence shown here is derived from an EMBL/GenBank/DDBJ whole genome shotgun (WGS) entry which is preliminary data.</text>
</comment>
<evidence type="ECO:0000256" key="3">
    <source>
        <dbReference type="ARBA" id="ARBA00004630"/>
    </source>
</evidence>
<dbReference type="SMART" id="SM00714">
    <property type="entry name" value="LITAF"/>
    <property type="match status" value="1"/>
</dbReference>
<evidence type="ECO:0000256" key="1">
    <source>
        <dbReference type="ARBA" id="ARBA00004414"/>
    </source>
</evidence>
<dbReference type="PROSITE" id="PS51837">
    <property type="entry name" value="LITAF"/>
    <property type="match status" value="1"/>
</dbReference>
<dbReference type="Proteomes" id="UP001314205">
    <property type="component" value="Unassembled WGS sequence"/>
</dbReference>
<keyword evidence="6" id="KW-0862">Zinc</keyword>
<name>A0AAV1LXI3_9NEOP</name>
<keyword evidence="5" id="KW-0479">Metal-binding</keyword>
<dbReference type="InterPro" id="IPR006629">
    <property type="entry name" value="LITAF"/>
</dbReference>
<dbReference type="GO" id="GO:0031902">
    <property type="term" value="C:late endosome membrane"/>
    <property type="evidence" value="ECO:0007669"/>
    <property type="project" value="UniProtKB-SubCell"/>
</dbReference>
<keyword evidence="7 8" id="KW-0472">Membrane</keyword>
<evidence type="ECO:0000256" key="6">
    <source>
        <dbReference type="ARBA" id="ARBA00022833"/>
    </source>
</evidence>
<gene>
    <name evidence="10" type="ORF">PARMNEM_LOCUS18609</name>
</gene>
<dbReference type="GO" id="GO:0008270">
    <property type="term" value="F:zinc ion binding"/>
    <property type="evidence" value="ECO:0007669"/>
    <property type="project" value="TreeGrafter"/>
</dbReference>
<evidence type="ECO:0000256" key="7">
    <source>
        <dbReference type="ARBA" id="ARBA00023136"/>
    </source>
</evidence>
<evidence type="ECO:0000256" key="2">
    <source>
        <dbReference type="ARBA" id="ARBA00004481"/>
    </source>
</evidence>
<dbReference type="Pfam" id="PF10601">
    <property type="entry name" value="zf-LITAF-like"/>
    <property type="match status" value="1"/>
</dbReference>
<reference evidence="10 11" key="1">
    <citation type="submission" date="2023-11" db="EMBL/GenBank/DDBJ databases">
        <authorList>
            <person name="Hedman E."/>
            <person name="Englund M."/>
            <person name="Stromberg M."/>
            <person name="Nyberg Akerstrom W."/>
            <person name="Nylinder S."/>
            <person name="Jareborg N."/>
            <person name="Kallberg Y."/>
            <person name="Kronander E."/>
        </authorList>
    </citation>
    <scope>NUCLEOTIDE SEQUENCE [LARGE SCALE GENOMIC DNA]</scope>
</reference>
<dbReference type="InterPro" id="IPR037519">
    <property type="entry name" value="LITAF_fam"/>
</dbReference>
<dbReference type="GO" id="GO:0005765">
    <property type="term" value="C:lysosomal membrane"/>
    <property type="evidence" value="ECO:0007669"/>
    <property type="project" value="UniProtKB-SubCell"/>
</dbReference>
<evidence type="ECO:0000313" key="11">
    <source>
        <dbReference type="Proteomes" id="UP001314205"/>
    </source>
</evidence>
<feature type="transmembrane region" description="Helical" evidence="8">
    <location>
        <begin position="89"/>
        <end position="112"/>
    </location>
</feature>
<accession>A0AAV1LXI3</accession>
<evidence type="ECO:0000259" key="9">
    <source>
        <dbReference type="PROSITE" id="PS51837"/>
    </source>
</evidence>
<feature type="domain" description="LITAF" evidence="9">
    <location>
        <begin position="49"/>
        <end position="135"/>
    </location>
</feature>